<comment type="caution">
    <text evidence="5">The sequence shown here is derived from an EMBL/GenBank/DDBJ whole genome shotgun (WGS) entry which is preliminary data.</text>
</comment>
<gene>
    <name evidence="5" type="ORF">GCM10010430_44040</name>
</gene>
<comment type="similarity">
    <text evidence="1">Belongs to the GPN-loop GTPase family.</text>
</comment>
<evidence type="ECO:0000256" key="1">
    <source>
        <dbReference type="ARBA" id="ARBA00005290"/>
    </source>
</evidence>
<dbReference type="Pfam" id="PF03029">
    <property type="entry name" value="ATP_bind_1"/>
    <property type="match status" value="1"/>
</dbReference>
<keyword evidence="4" id="KW-0342">GTP-binding</keyword>
<accession>A0ABP5R9K6</accession>
<protein>
    <submittedName>
        <fullName evidence="5">ATP/GTP-binding protein</fullName>
    </submittedName>
</protein>
<keyword evidence="3" id="KW-0378">Hydrolase</keyword>
<reference evidence="6" key="1">
    <citation type="journal article" date="2019" name="Int. J. Syst. Evol. Microbiol.">
        <title>The Global Catalogue of Microorganisms (GCM) 10K type strain sequencing project: providing services to taxonomists for standard genome sequencing and annotation.</title>
        <authorList>
            <consortium name="The Broad Institute Genomics Platform"/>
            <consortium name="The Broad Institute Genome Sequencing Center for Infectious Disease"/>
            <person name="Wu L."/>
            <person name="Ma J."/>
        </authorList>
    </citation>
    <scope>NUCLEOTIDE SEQUENCE [LARGE SCALE GENOMIC DNA]</scope>
    <source>
        <strain evidence="6">JCM 7356</strain>
    </source>
</reference>
<name>A0ABP5R9K6_9ACTN</name>
<keyword evidence="2" id="KW-0547">Nucleotide-binding</keyword>
<dbReference type="Proteomes" id="UP001500305">
    <property type="component" value="Unassembled WGS sequence"/>
</dbReference>
<dbReference type="InterPro" id="IPR052705">
    <property type="entry name" value="Gliding_Motility_GTPase"/>
</dbReference>
<organism evidence="5 6">
    <name type="scientific">Kitasatospora cystarginea</name>
    <dbReference type="NCBI Taxonomy" id="58350"/>
    <lineage>
        <taxon>Bacteria</taxon>
        <taxon>Bacillati</taxon>
        <taxon>Actinomycetota</taxon>
        <taxon>Actinomycetes</taxon>
        <taxon>Kitasatosporales</taxon>
        <taxon>Streptomycetaceae</taxon>
        <taxon>Kitasatospora</taxon>
    </lineage>
</organism>
<keyword evidence="6" id="KW-1185">Reference proteome</keyword>
<sequence length="201" mass="21573">MLFEPPSSAPASRPADVPDMLKVLVVGGFGVGKTTFITTVSEIAPAYTEERMTQAGQIVDRLEDVPHKTTTTVTTDFGRRTVGDGLILYLFGAPGQQRFRELWADTARGAAGVLVLVDTRRLGESFEAFDAVEDSNLPFVVAVNRFPGSEPVSDEVLLDHLGLPPATPLIVCDARDLASSLRALIALTTHLIALATRTSRP</sequence>
<dbReference type="RefSeq" id="WP_344638181.1">
    <property type="nucleotide sequence ID" value="NZ_BAAATR010000020.1"/>
</dbReference>
<evidence type="ECO:0000256" key="3">
    <source>
        <dbReference type="ARBA" id="ARBA00022801"/>
    </source>
</evidence>
<dbReference type="Gene3D" id="3.40.50.300">
    <property type="entry name" value="P-loop containing nucleotide triphosphate hydrolases"/>
    <property type="match status" value="1"/>
</dbReference>
<evidence type="ECO:0000313" key="5">
    <source>
        <dbReference type="EMBL" id="GAA2255416.1"/>
    </source>
</evidence>
<evidence type="ECO:0000313" key="6">
    <source>
        <dbReference type="Proteomes" id="UP001500305"/>
    </source>
</evidence>
<dbReference type="SUPFAM" id="SSF52540">
    <property type="entry name" value="P-loop containing nucleoside triphosphate hydrolases"/>
    <property type="match status" value="1"/>
</dbReference>
<dbReference type="InterPro" id="IPR004130">
    <property type="entry name" value="Gpn"/>
</dbReference>
<evidence type="ECO:0000256" key="2">
    <source>
        <dbReference type="ARBA" id="ARBA00022741"/>
    </source>
</evidence>
<dbReference type="InterPro" id="IPR027417">
    <property type="entry name" value="P-loop_NTPase"/>
</dbReference>
<dbReference type="EMBL" id="BAAATR010000020">
    <property type="protein sequence ID" value="GAA2255416.1"/>
    <property type="molecule type" value="Genomic_DNA"/>
</dbReference>
<evidence type="ECO:0000256" key="4">
    <source>
        <dbReference type="ARBA" id="ARBA00023134"/>
    </source>
</evidence>
<dbReference type="PANTHER" id="PTHR42708">
    <property type="entry name" value="ATP/GTP-BINDING PROTEIN-RELATED"/>
    <property type="match status" value="1"/>
</dbReference>
<proteinExistence type="inferred from homology"/>
<dbReference type="PANTHER" id="PTHR42708:SF1">
    <property type="entry name" value="GLIDING MOTILITY PROTEIN MGLA"/>
    <property type="match status" value="1"/>
</dbReference>